<reference evidence="2 3" key="1">
    <citation type="journal article" date="2018" name="Science">
        <title>The opium poppy genome and morphinan production.</title>
        <authorList>
            <person name="Guo L."/>
            <person name="Winzer T."/>
            <person name="Yang X."/>
            <person name="Li Y."/>
            <person name="Ning Z."/>
            <person name="He Z."/>
            <person name="Teodor R."/>
            <person name="Lu Y."/>
            <person name="Bowser T.A."/>
            <person name="Graham I.A."/>
            <person name="Ye K."/>
        </authorList>
    </citation>
    <scope>NUCLEOTIDE SEQUENCE [LARGE SCALE GENOMIC DNA]</scope>
    <source>
        <strain evidence="3">cv. HN1</strain>
        <tissue evidence="2">Leaves</tissue>
    </source>
</reference>
<feature type="region of interest" description="Disordered" evidence="1">
    <location>
        <begin position="1"/>
        <end position="21"/>
    </location>
</feature>
<dbReference type="Gramene" id="RZC55834">
    <property type="protein sequence ID" value="RZC55834"/>
    <property type="gene ID" value="C5167_014706"/>
</dbReference>
<feature type="compositionally biased region" description="Basic and acidic residues" evidence="1">
    <location>
        <begin position="141"/>
        <end position="150"/>
    </location>
</feature>
<dbReference type="OrthoDB" id="1870705at2759"/>
<keyword evidence="3" id="KW-1185">Reference proteome</keyword>
<sequence>MAETTETPSPSSSPPPPDLDNIYPVVIRVKRKSIKNNNPIAEFCDWLEDEDDDERPLKRTSIDFEKLSISDPAEKKGLEIGGNGSPLKQSLVDFEKLSISGSNDKEECVESGSCSSKAKVEERRLPVRHCIASRMLQPSRHGNDAHAEQKWKRRERKKIPKKDVSINDICRRCDVLRVDDEEEMSKEADEISSADSELLYKFMPLLRECLPDVADNVQMEIQPYLFSKVLSL</sequence>
<accession>A0A4Y7J3Y2</accession>
<evidence type="ECO:0000313" key="2">
    <source>
        <dbReference type="EMBL" id="RZC55834.1"/>
    </source>
</evidence>
<dbReference type="AlphaFoldDB" id="A0A4Y7J3Y2"/>
<dbReference type="Proteomes" id="UP000316621">
    <property type="component" value="Chromosome 3"/>
</dbReference>
<dbReference type="STRING" id="3469.A0A4Y7J3Y2"/>
<feature type="region of interest" description="Disordered" evidence="1">
    <location>
        <begin position="138"/>
        <end position="157"/>
    </location>
</feature>
<proteinExistence type="predicted"/>
<gene>
    <name evidence="2" type="ORF">C5167_014706</name>
</gene>
<name>A0A4Y7J3Y2_PAPSO</name>
<dbReference type="EMBL" id="CM010717">
    <property type="protein sequence ID" value="RZC55834.1"/>
    <property type="molecule type" value="Genomic_DNA"/>
</dbReference>
<organism evidence="2 3">
    <name type="scientific">Papaver somniferum</name>
    <name type="common">Opium poppy</name>
    <dbReference type="NCBI Taxonomy" id="3469"/>
    <lineage>
        <taxon>Eukaryota</taxon>
        <taxon>Viridiplantae</taxon>
        <taxon>Streptophyta</taxon>
        <taxon>Embryophyta</taxon>
        <taxon>Tracheophyta</taxon>
        <taxon>Spermatophyta</taxon>
        <taxon>Magnoliopsida</taxon>
        <taxon>Ranunculales</taxon>
        <taxon>Papaveraceae</taxon>
        <taxon>Papaveroideae</taxon>
        <taxon>Papaver</taxon>
    </lineage>
</organism>
<evidence type="ECO:0000313" key="3">
    <source>
        <dbReference type="Proteomes" id="UP000316621"/>
    </source>
</evidence>
<protein>
    <submittedName>
        <fullName evidence="2">Uncharacterized protein</fullName>
    </submittedName>
</protein>
<evidence type="ECO:0000256" key="1">
    <source>
        <dbReference type="SAM" id="MobiDB-lite"/>
    </source>
</evidence>